<dbReference type="PANTHER" id="PTHR23028">
    <property type="entry name" value="ACETYLTRANSFERASE"/>
    <property type="match status" value="1"/>
</dbReference>
<dbReference type="InterPro" id="IPR002656">
    <property type="entry name" value="Acyl_transf_3_dom"/>
</dbReference>
<reference evidence="4" key="1">
    <citation type="journal article" date="2019" name="Int. J. Syst. Evol. Microbiol.">
        <title>The Global Catalogue of Microorganisms (GCM) 10K type strain sequencing project: providing services to taxonomists for standard genome sequencing and annotation.</title>
        <authorList>
            <consortium name="The Broad Institute Genomics Platform"/>
            <consortium name="The Broad Institute Genome Sequencing Center for Infectious Disease"/>
            <person name="Wu L."/>
            <person name="Ma J."/>
        </authorList>
    </citation>
    <scope>NUCLEOTIDE SEQUENCE [LARGE SCALE GENOMIC DNA]</scope>
    <source>
        <strain evidence="4">JCM 18532</strain>
    </source>
</reference>
<name>A0ABP8ZKK3_9ACTN</name>
<sequence>MTFHDRSFPALNAVRAIGAIMVVLTHAAFNTGQINQGWVGAALARLDFGVTLFFVLSGFLLSRPWFLTVALDRPAPSSRHYLWKRALRILPLYWVVVVIALTLDPANDGAGWQVWLTNLTFTQLYVPELLPSSLTQMWSLCTEVAFYLVLPLLCWWLTWQPRGVGHVLDAGSVLRRCAVLFVAGVAWQATVAQIPGSEGHYAQWLPGYLPWFLVGVWFAAVSARLAVEPGDHVLERLGRDLPGCWILATAVFAIACSPIAGPRQLLIPGGWEAGSKVVLYAVAGAFYVLPLVFGPEREGWVRTQLSGPVLYWLGDISYGIFAIHMLVLNAVFAVLDIDIFTGRYLTVATATLTVTIVLASVSFYLFERPILRAKNIAFFARMDREARPARATVR</sequence>
<keyword evidence="1" id="KW-0812">Transmembrane</keyword>
<feature type="transmembrane region" description="Helical" evidence="1">
    <location>
        <begin position="12"/>
        <end position="29"/>
    </location>
</feature>
<feature type="domain" description="Acyltransferase 3" evidence="2">
    <location>
        <begin position="9"/>
        <end position="358"/>
    </location>
</feature>
<evidence type="ECO:0000256" key="1">
    <source>
        <dbReference type="SAM" id="Phobius"/>
    </source>
</evidence>
<organism evidence="3 4">
    <name type="scientific">Nocardioides endophyticus</name>
    <dbReference type="NCBI Taxonomy" id="1353775"/>
    <lineage>
        <taxon>Bacteria</taxon>
        <taxon>Bacillati</taxon>
        <taxon>Actinomycetota</taxon>
        <taxon>Actinomycetes</taxon>
        <taxon>Propionibacteriales</taxon>
        <taxon>Nocardioidaceae</taxon>
        <taxon>Nocardioides</taxon>
    </lineage>
</organism>
<dbReference type="RefSeq" id="WP_345529978.1">
    <property type="nucleotide sequence ID" value="NZ_BAABKN010000036.1"/>
</dbReference>
<feature type="transmembrane region" description="Helical" evidence="1">
    <location>
        <begin position="309"/>
        <end position="332"/>
    </location>
</feature>
<evidence type="ECO:0000259" key="2">
    <source>
        <dbReference type="Pfam" id="PF01757"/>
    </source>
</evidence>
<evidence type="ECO:0000313" key="3">
    <source>
        <dbReference type="EMBL" id="GAA4759090.1"/>
    </source>
</evidence>
<feature type="transmembrane region" description="Helical" evidence="1">
    <location>
        <begin position="137"/>
        <end position="157"/>
    </location>
</feature>
<protein>
    <submittedName>
        <fullName evidence="3">Acyltransferase</fullName>
    </submittedName>
</protein>
<feature type="transmembrane region" description="Helical" evidence="1">
    <location>
        <begin position="273"/>
        <end position="293"/>
    </location>
</feature>
<keyword evidence="4" id="KW-1185">Reference proteome</keyword>
<accession>A0ABP8ZKK3</accession>
<dbReference type="InterPro" id="IPR050879">
    <property type="entry name" value="Acyltransferase_3"/>
</dbReference>
<feature type="transmembrane region" description="Helical" evidence="1">
    <location>
        <begin position="86"/>
        <end position="103"/>
    </location>
</feature>
<gene>
    <name evidence="3" type="ORF">GCM10023350_51370</name>
</gene>
<keyword evidence="3" id="KW-0012">Acyltransferase</keyword>
<dbReference type="Proteomes" id="UP001499882">
    <property type="component" value="Unassembled WGS sequence"/>
</dbReference>
<dbReference type="PANTHER" id="PTHR23028:SF53">
    <property type="entry name" value="ACYL_TRANSF_3 DOMAIN-CONTAINING PROTEIN"/>
    <property type="match status" value="1"/>
</dbReference>
<comment type="caution">
    <text evidence="3">The sequence shown here is derived from an EMBL/GenBank/DDBJ whole genome shotgun (WGS) entry which is preliminary data.</text>
</comment>
<keyword evidence="1" id="KW-1133">Transmembrane helix</keyword>
<dbReference type="GO" id="GO:0016746">
    <property type="term" value="F:acyltransferase activity"/>
    <property type="evidence" value="ECO:0007669"/>
    <property type="project" value="UniProtKB-KW"/>
</dbReference>
<dbReference type="Pfam" id="PF01757">
    <property type="entry name" value="Acyl_transf_3"/>
    <property type="match status" value="1"/>
</dbReference>
<proteinExistence type="predicted"/>
<evidence type="ECO:0000313" key="4">
    <source>
        <dbReference type="Proteomes" id="UP001499882"/>
    </source>
</evidence>
<feature type="transmembrane region" description="Helical" evidence="1">
    <location>
        <begin position="178"/>
        <end position="196"/>
    </location>
</feature>
<keyword evidence="1" id="KW-0472">Membrane</keyword>
<keyword evidence="3" id="KW-0808">Transferase</keyword>
<feature type="transmembrane region" description="Helical" evidence="1">
    <location>
        <begin position="49"/>
        <end position="66"/>
    </location>
</feature>
<dbReference type="EMBL" id="BAABKN010000036">
    <property type="protein sequence ID" value="GAA4759090.1"/>
    <property type="molecule type" value="Genomic_DNA"/>
</dbReference>
<feature type="transmembrane region" description="Helical" evidence="1">
    <location>
        <begin position="208"/>
        <end position="227"/>
    </location>
</feature>
<feature type="transmembrane region" description="Helical" evidence="1">
    <location>
        <begin position="239"/>
        <end position="261"/>
    </location>
</feature>
<feature type="transmembrane region" description="Helical" evidence="1">
    <location>
        <begin position="344"/>
        <end position="366"/>
    </location>
</feature>